<dbReference type="EMBL" id="JARKNE010000005">
    <property type="protein sequence ID" value="KAK5833135.1"/>
    <property type="molecule type" value="Genomic_DNA"/>
</dbReference>
<feature type="transmembrane region" description="Helical" evidence="2">
    <location>
        <begin position="183"/>
        <end position="202"/>
    </location>
</feature>
<dbReference type="PROSITE" id="PS50088">
    <property type="entry name" value="ANK_REPEAT"/>
    <property type="match status" value="1"/>
</dbReference>
<name>A0ABR0Q1U8_GOSAR</name>
<dbReference type="Pfam" id="PF12796">
    <property type="entry name" value="Ank_2"/>
    <property type="match status" value="1"/>
</dbReference>
<reference evidence="3 4" key="1">
    <citation type="submission" date="2023-03" db="EMBL/GenBank/DDBJ databases">
        <title>WGS of Gossypium arboreum.</title>
        <authorList>
            <person name="Yu D."/>
        </authorList>
    </citation>
    <scope>NUCLEOTIDE SEQUENCE [LARGE SCALE GENOMIC DNA]</scope>
    <source>
        <tissue evidence="3">Leaf</tissue>
    </source>
</reference>
<evidence type="ECO:0008006" key="5">
    <source>
        <dbReference type="Google" id="ProtNLM"/>
    </source>
</evidence>
<dbReference type="PROSITE" id="PS50297">
    <property type="entry name" value="ANK_REP_REGION"/>
    <property type="match status" value="1"/>
</dbReference>
<evidence type="ECO:0000313" key="4">
    <source>
        <dbReference type="Proteomes" id="UP001358586"/>
    </source>
</evidence>
<sequence>MLIDFLSVDKDLIRVEGKGGFSVLHHVALDENYIHLLSRVLNTCPDCIFDLTVRRQTALHIAAESNNFEAFKAMLEWIQSAFEDNKSMRSKILNFQDKDSNTVLHLAASINHPQMIKLLIECGEVDKNKINDRGFTAMDVLQRQTVADNTESVNILSSNPLTFQKLSKFKLLRDEIKEMRDKTMGVLLFVFSLVLTMTYQGVLRPPGSISQGDATESASSNHREGKSVMKKRVSIGGWVMVALSLSGTMIGFQALSPVVLYTHLLLLLLLGSHSKHSSLSSAGDDLMVWKGDLTGCYSVRSGYKLLHWPIQQILIPYSPSNPLSSRDLFTTIWKRGSHSSCSGVVVQDAQRHVLGACTRMHGQVLSAFAAEALALLSVLEFARDLGLAQNRVAHQLAALGFRWTSDRFWVEEILFSVEGAVVADGRSSAPLP</sequence>
<keyword evidence="2" id="KW-1133">Transmembrane helix</keyword>
<dbReference type="PANTHER" id="PTHR24128:SF40">
    <property type="entry name" value="SERINE_THREONINE-PROTEIN PHOSPHATASE 6 REGULATORY ANKYRIN REPEAT SUBUNIT A-LIKE"/>
    <property type="match status" value="1"/>
</dbReference>
<keyword evidence="4" id="KW-1185">Reference proteome</keyword>
<keyword evidence="2" id="KW-0812">Transmembrane</keyword>
<gene>
    <name evidence="3" type="ORF">PVK06_016947</name>
</gene>
<dbReference type="SUPFAM" id="SSF48403">
    <property type="entry name" value="Ankyrin repeat"/>
    <property type="match status" value="1"/>
</dbReference>
<dbReference type="InterPro" id="IPR036770">
    <property type="entry name" value="Ankyrin_rpt-contain_sf"/>
</dbReference>
<keyword evidence="1" id="KW-0040">ANK repeat</keyword>
<feature type="transmembrane region" description="Helical" evidence="2">
    <location>
        <begin position="250"/>
        <end position="270"/>
    </location>
</feature>
<evidence type="ECO:0000256" key="1">
    <source>
        <dbReference type="PROSITE-ProRule" id="PRU00023"/>
    </source>
</evidence>
<feature type="repeat" description="ANK" evidence="1">
    <location>
        <begin position="99"/>
        <end position="123"/>
    </location>
</feature>
<organism evidence="3 4">
    <name type="scientific">Gossypium arboreum</name>
    <name type="common">Tree cotton</name>
    <name type="synonym">Gossypium nanking</name>
    <dbReference type="NCBI Taxonomy" id="29729"/>
    <lineage>
        <taxon>Eukaryota</taxon>
        <taxon>Viridiplantae</taxon>
        <taxon>Streptophyta</taxon>
        <taxon>Embryophyta</taxon>
        <taxon>Tracheophyta</taxon>
        <taxon>Spermatophyta</taxon>
        <taxon>Magnoliopsida</taxon>
        <taxon>eudicotyledons</taxon>
        <taxon>Gunneridae</taxon>
        <taxon>Pentapetalae</taxon>
        <taxon>rosids</taxon>
        <taxon>malvids</taxon>
        <taxon>Malvales</taxon>
        <taxon>Malvaceae</taxon>
        <taxon>Malvoideae</taxon>
        <taxon>Gossypium</taxon>
    </lineage>
</organism>
<proteinExistence type="predicted"/>
<comment type="caution">
    <text evidence="3">The sequence shown here is derived from an EMBL/GenBank/DDBJ whole genome shotgun (WGS) entry which is preliminary data.</text>
</comment>
<protein>
    <recommendedName>
        <fullName evidence="5">PGG domain-containing protein</fullName>
    </recommendedName>
</protein>
<evidence type="ECO:0000313" key="3">
    <source>
        <dbReference type="EMBL" id="KAK5833135.1"/>
    </source>
</evidence>
<evidence type="ECO:0000256" key="2">
    <source>
        <dbReference type="SAM" id="Phobius"/>
    </source>
</evidence>
<dbReference type="SMART" id="SM00248">
    <property type="entry name" value="ANK"/>
    <property type="match status" value="3"/>
</dbReference>
<dbReference type="Gene3D" id="1.25.40.20">
    <property type="entry name" value="Ankyrin repeat-containing domain"/>
    <property type="match status" value="1"/>
</dbReference>
<keyword evidence="2" id="KW-0472">Membrane</keyword>
<dbReference type="InterPro" id="IPR002110">
    <property type="entry name" value="Ankyrin_rpt"/>
</dbReference>
<dbReference type="Proteomes" id="UP001358586">
    <property type="component" value="Chromosome 5"/>
</dbReference>
<accession>A0ABR0Q1U8</accession>
<dbReference type="PANTHER" id="PTHR24128">
    <property type="entry name" value="HOMEOBOX PROTEIN WARIAI"/>
    <property type="match status" value="1"/>
</dbReference>